<dbReference type="PANTHER" id="PTHR23244">
    <property type="entry name" value="KELCH REPEAT DOMAIN"/>
    <property type="match status" value="1"/>
</dbReference>
<dbReference type="SUPFAM" id="SSF117281">
    <property type="entry name" value="Kelch motif"/>
    <property type="match status" value="1"/>
</dbReference>
<gene>
    <name evidence="2" type="ORF">AGERDE_LOCUS5641</name>
</gene>
<dbReference type="OrthoDB" id="10250130at2759"/>
<accession>A0A9N9AGL7</accession>
<proteinExistence type="predicted"/>
<dbReference type="InterPro" id="IPR015915">
    <property type="entry name" value="Kelch-typ_b-propeller"/>
</dbReference>
<feature type="region of interest" description="Disordered" evidence="1">
    <location>
        <begin position="299"/>
        <end position="345"/>
    </location>
</feature>
<dbReference type="Proteomes" id="UP000789831">
    <property type="component" value="Unassembled WGS sequence"/>
</dbReference>
<protein>
    <submittedName>
        <fullName evidence="2">4444_t:CDS:1</fullName>
    </submittedName>
</protein>
<feature type="compositionally biased region" description="Acidic residues" evidence="1">
    <location>
        <begin position="304"/>
        <end position="315"/>
    </location>
</feature>
<dbReference type="PANTHER" id="PTHR23244:SF471">
    <property type="entry name" value="GUANINE NUCLEOTIDE-BINDING PROTEIN SUBUNIT BETA 1-RELATED"/>
    <property type="match status" value="1"/>
</dbReference>
<name>A0A9N9AGL7_9GLOM</name>
<reference evidence="2" key="1">
    <citation type="submission" date="2021-06" db="EMBL/GenBank/DDBJ databases">
        <authorList>
            <person name="Kallberg Y."/>
            <person name="Tangrot J."/>
            <person name="Rosling A."/>
        </authorList>
    </citation>
    <scope>NUCLEOTIDE SEQUENCE</scope>
    <source>
        <strain evidence="2">MT106</strain>
    </source>
</reference>
<evidence type="ECO:0000256" key="1">
    <source>
        <dbReference type="SAM" id="MobiDB-lite"/>
    </source>
</evidence>
<dbReference type="Pfam" id="PF24681">
    <property type="entry name" value="Kelch_KLHDC2_KLHL20_DRC7"/>
    <property type="match status" value="1"/>
</dbReference>
<evidence type="ECO:0000313" key="3">
    <source>
        <dbReference type="Proteomes" id="UP000789831"/>
    </source>
</evidence>
<organism evidence="2 3">
    <name type="scientific">Ambispora gerdemannii</name>
    <dbReference type="NCBI Taxonomy" id="144530"/>
    <lineage>
        <taxon>Eukaryota</taxon>
        <taxon>Fungi</taxon>
        <taxon>Fungi incertae sedis</taxon>
        <taxon>Mucoromycota</taxon>
        <taxon>Glomeromycotina</taxon>
        <taxon>Glomeromycetes</taxon>
        <taxon>Archaeosporales</taxon>
        <taxon>Ambisporaceae</taxon>
        <taxon>Ambispora</taxon>
    </lineage>
</organism>
<evidence type="ECO:0000313" key="2">
    <source>
        <dbReference type="EMBL" id="CAG8529504.1"/>
    </source>
</evidence>
<comment type="caution">
    <text evidence="2">The sequence shown here is derived from an EMBL/GenBank/DDBJ whole genome shotgun (WGS) entry which is preliminary data.</text>
</comment>
<dbReference type="Gene3D" id="2.120.10.80">
    <property type="entry name" value="Kelch-type beta propeller"/>
    <property type="match status" value="1"/>
</dbReference>
<keyword evidence="3" id="KW-1185">Reference proteome</keyword>
<feature type="compositionally biased region" description="Low complexity" evidence="1">
    <location>
        <begin position="316"/>
        <end position="341"/>
    </location>
</feature>
<dbReference type="AlphaFoldDB" id="A0A9N9AGL7"/>
<dbReference type="EMBL" id="CAJVPL010000786">
    <property type="protein sequence ID" value="CAG8529504.1"/>
    <property type="molecule type" value="Genomic_DNA"/>
</dbReference>
<sequence length="488" mass="55609">MDHHFASKKQFNCAVYSAIVQMSVSQSYLITLAIETLHFIMDELEDERNRLNFAMSCKWLYRVYRIYYVGFATPNWVPFNGGGSDDDEFNDGPPVANYRDGVLVDGALYVPILNEEQPVCWVLDFKQIVIKWDSVNITLGLDDQRYIPLRNTVTSAVRSLIYLFGGETIFGNPSNIFYELDPRSMVLRNVQSENNVVPSIRIMHSLNTIGNRHLVLFGGCSIIGDFYLYDISNKTWYSYPEEYRHALPYARAAHSSLTVGSSLYVHGGKRIRANTSSPSEIHDDEDLWEFNFANNINNEREINSDDDSNEEDSDNDNCGSSNSNASSNTRTSAATNTSSINKATGNNSSNIIQNFLRNKWQKLFSPRTSTSPFFTLGDESDWKETTGKVTGKRCGSAMFRIGKRVAILGGYEKDNWLHEEDITQPWEMCKIYLPERRRWDHVRIVGFPDMECVAFVRDHTGQPGNIFIMGRKKGDQSGKTVMGWIKDY</sequence>